<feature type="domain" description="DUF397" evidence="1">
    <location>
        <begin position="11"/>
        <end position="68"/>
    </location>
</feature>
<evidence type="ECO:0000313" key="3">
    <source>
        <dbReference type="Proteomes" id="UP000471166"/>
    </source>
</evidence>
<accession>A0A6P1CV20</accession>
<comment type="caution">
    <text evidence="2">The sequence shown here is derived from an EMBL/GenBank/DDBJ whole genome shotgun (WGS) entry which is preliminary data.</text>
</comment>
<name>A0A6P1CV20_9NOCA</name>
<dbReference type="Pfam" id="PF04149">
    <property type="entry name" value="DUF397"/>
    <property type="match status" value="1"/>
</dbReference>
<gene>
    <name evidence="2" type="ORF">GV791_28225</name>
</gene>
<dbReference type="AlphaFoldDB" id="A0A6P1CV20"/>
<evidence type="ECO:0000259" key="1">
    <source>
        <dbReference type="Pfam" id="PF04149"/>
    </source>
</evidence>
<dbReference type="EMBL" id="JAAGVB010000075">
    <property type="protein sequence ID" value="NEW36418.1"/>
    <property type="molecule type" value="Genomic_DNA"/>
</dbReference>
<dbReference type="Proteomes" id="UP000471166">
    <property type="component" value="Unassembled WGS sequence"/>
</dbReference>
<dbReference type="RefSeq" id="WP_163847900.1">
    <property type="nucleotide sequence ID" value="NZ_AP026975.1"/>
</dbReference>
<reference evidence="2 3" key="1">
    <citation type="submission" date="2020-01" db="EMBL/GenBank/DDBJ databases">
        <title>Genetics and antimicrobial susceptibilities of Nocardia species isolated from the soil; a comparison with species isolated from humans.</title>
        <authorList>
            <person name="Carrasco G."/>
            <person name="Monzon S."/>
            <person name="Sansegundo M."/>
            <person name="Garcia E."/>
            <person name="Garrido N."/>
            <person name="Medina M.J."/>
            <person name="Villalon P."/>
            <person name="Ramirez-Arocha A.C."/>
            <person name="Jimenez P."/>
            <person name="Cuesta I."/>
            <person name="Valdezate S."/>
        </authorList>
    </citation>
    <scope>NUCLEOTIDE SEQUENCE [LARGE SCALE GENOMIC DNA]</scope>
    <source>
        <strain evidence="2 3">CNM20110626</strain>
    </source>
</reference>
<dbReference type="InterPro" id="IPR007278">
    <property type="entry name" value="DUF397"/>
</dbReference>
<protein>
    <submittedName>
        <fullName evidence="2">DUF397 domain-containing protein</fullName>
    </submittedName>
</protein>
<proteinExistence type="predicted"/>
<sequence length="127" mass="13807">MSRSDSVRTTNWFKSSRSSETQSCVEVKFEGDRVFLRDSKYLRNPENNPATQPTISLTVSSWPAFCRYATNPAAALVGTGLPGIEQRPDGRATVSCTETAVALDFLPDEWAAFVAGIIAGEFELVAA</sequence>
<evidence type="ECO:0000313" key="2">
    <source>
        <dbReference type="EMBL" id="NEW36418.1"/>
    </source>
</evidence>
<organism evidence="2 3">
    <name type="scientific">Nocardia cyriacigeorgica</name>
    <dbReference type="NCBI Taxonomy" id="135487"/>
    <lineage>
        <taxon>Bacteria</taxon>
        <taxon>Bacillati</taxon>
        <taxon>Actinomycetota</taxon>
        <taxon>Actinomycetes</taxon>
        <taxon>Mycobacteriales</taxon>
        <taxon>Nocardiaceae</taxon>
        <taxon>Nocardia</taxon>
    </lineage>
</organism>